<dbReference type="SUPFAM" id="SSF63829">
    <property type="entry name" value="Calcium-dependent phosphotriesterase"/>
    <property type="match status" value="3"/>
</dbReference>
<evidence type="ECO:0000256" key="6">
    <source>
        <dbReference type="ARBA" id="ARBA00022777"/>
    </source>
</evidence>
<dbReference type="STRING" id="1166018.FAES_2252"/>
<dbReference type="Pfam" id="PF00512">
    <property type="entry name" value="HisKA"/>
    <property type="match status" value="1"/>
</dbReference>
<evidence type="ECO:0000259" key="15">
    <source>
        <dbReference type="PROSITE" id="PS50110"/>
    </source>
</evidence>
<dbReference type="PROSITE" id="PS00041">
    <property type="entry name" value="HTH_ARAC_FAMILY_1"/>
    <property type="match status" value="1"/>
</dbReference>
<dbReference type="InterPro" id="IPR036890">
    <property type="entry name" value="HATPase_C_sf"/>
</dbReference>
<dbReference type="eggNOG" id="COG2207">
    <property type="taxonomic scope" value="Bacteria"/>
</dbReference>
<dbReference type="Pfam" id="PF12833">
    <property type="entry name" value="HTH_18"/>
    <property type="match status" value="1"/>
</dbReference>
<dbReference type="SMART" id="SM00388">
    <property type="entry name" value="HisKA"/>
    <property type="match status" value="1"/>
</dbReference>
<dbReference type="KEGG" id="fae:FAES_2252"/>
<keyword evidence="5" id="KW-0547">Nucleotide-binding</keyword>
<dbReference type="InterPro" id="IPR011006">
    <property type="entry name" value="CheY-like_superfamily"/>
</dbReference>
<dbReference type="InterPro" id="IPR005467">
    <property type="entry name" value="His_kinase_dom"/>
</dbReference>
<evidence type="ECO:0000313" key="17">
    <source>
        <dbReference type="Proteomes" id="UP000011058"/>
    </source>
</evidence>
<dbReference type="PROSITE" id="PS50109">
    <property type="entry name" value="HIS_KIN"/>
    <property type="match status" value="1"/>
</dbReference>
<dbReference type="Gene3D" id="3.40.50.2300">
    <property type="match status" value="1"/>
</dbReference>
<evidence type="ECO:0000259" key="14">
    <source>
        <dbReference type="PROSITE" id="PS50109"/>
    </source>
</evidence>
<dbReference type="FunFam" id="3.30.565.10:FF:000037">
    <property type="entry name" value="Hybrid sensor histidine kinase/response regulator"/>
    <property type="match status" value="1"/>
</dbReference>
<keyword evidence="6 16" id="KW-0418">Kinase</keyword>
<dbReference type="GO" id="GO:0003700">
    <property type="term" value="F:DNA-binding transcription factor activity"/>
    <property type="evidence" value="ECO:0007669"/>
    <property type="project" value="InterPro"/>
</dbReference>
<feature type="domain" description="Response regulatory" evidence="15">
    <location>
        <begin position="1111"/>
        <end position="1226"/>
    </location>
</feature>
<dbReference type="SUPFAM" id="SSF46689">
    <property type="entry name" value="Homeodomain-like"/>
    <property type="match status" value="1"/>
</dbReference>
<dbReference type="InterPro" id="IPR015943">
    <property type="entry name" value="WD40/YVTN_repeat-like_dom_sf"/>
</dbReference>
<evidence type="ECO:0000256" key="4">
    <source>
        <dbReference type="ARBA" id="ARBA00022679"/>
    </source>
</evidence>
<dbReference type="Gene3D" id="2.130.10.10">
    <property type="entry name" value="YVTN repeat-like/Quinoprotein amine dehydrogenase"/>
    <property type="match status" value="2"/>
</dbReference>
<dbReference type="FunFam" id="1.10.287.130:FF:000045">
    <property type="entry name" value="Two-component system sensor histidine kinase/response regulator"/>
    <property type="match status" value="1"/>
</dbReference>
<keyword evidence="10" id="KW-0238">DNA-binding</keyword>
<gene>
    <name evidence="16" type="ORF">FAES_2252</name>
</gene>
<dbReference type="EC" id="2.7.13.3" evidence="2"/>
<dbReference type="InterPro" id="IPR009057">
    <property type="entry name" value="Homeodomain-like_sf"/>
</dbReference>
<dbReference type="InterPro" id="IPR011123">
    <property type="entry name" value="Y_Y_Y"/>
</dbReference>
<evidence type="ECO:0000256" key="11">
    <source>
        <dbReference type="ARBA" id="ARBA00023163"/>
    </source>
</evidence>
<evidence type="ECO:0000256" key="10">
    <source>
        <dbReference type="ARBA" id="ARBA00023125"/>
    </source>
</evidence>
<evidence type="ECO:0000256" key="1">
    <source>
        <dbReference type="ARBA" id="ARBA00000085"/>
    </source>
</evidence>
<accession>I0K808</accession>
<evidence type="ECO:0000256" key="5">
    <source>
        <dbReference type="ARBA" id="ARBA00022741"/>
    </source>
</evidence>
<evidence type="ECO:0000256" key="7">
    <source>
        <dbReference type="ARBA" id="ARBA00022840"/>
    </source>
</evidence>
<dbReference type="InterPro" id="IPR003661">
    <property type="entry name" value="HisK_dim/P_dom"/>
</dbReference>
<dbReference type="InterPro" id="IPR013783">
    <property type="entry name" value="Ig-like_fold"/>
</dbReference>
<keyword evidence="11" id="KW-0804">Transcription</keyword>
<evidence type="ECO:0000256" key="8">
    <source>
        <dbReference type="ARBA" id="ARBA00023012"/>
    </source>
</evidence>
<dbReference type="eggNOG" id="COG5002">
    <property type="taxonomic scope" value="Bacteria"/>
</dbReference>
<dbReference type="Gene3D" id="1.10.10.60">
    <property type="entry name" value="Homeodomain-like"/>
    <property type="match status" value="1"/>
</dbReference>
<dbReference type="Gene3D" id="3.30.565.10">
    <property type="entry name" value="Histidine kinase-like ATPase, C-terminal domain"/>
    <property type="match status" value="1"/>
</dbReference>
<reference evidence="16 17" key="1">
    <citation type="journal article" date="2012" name="J. Bacteriol.">
        <title>Genome Sequence of Fibrella aestuarina BUZ 2T, a Filamentous Marine Bacterium.</title>
        <authorList>
            <person name="Filippini M."/>
            <person name="Qi W."/>
            <person name="Blom J."/>
            <person name="Goesmann A."/>
            <person name="Smits T.H."/>
            <person name="Bagheri H.C."/>
        </authorList>
    </citation>
    <scope>NUCLEOTIDE SEQUENCE [LARGE SCALE GENOMIC DNA]</scope>
    <source>
        <strain evidence="17">BUZ 2T</strain>
    </source>
</reference>
<dbReference type="InterPro" id="IPR011110">
    <property type="entry name" value="Reg_prop"/>
</dbReference>
<evidence type="ECO:0000256" key="2">
    <source>
        <dbReference type="ARBA" id="ARBA00012438"/>
    </source>
</evidence>
<dbReference type="eggNOG" id="COG0745">
    <property type="taxonomic scope" value="Bacteria"/>
</dbReference>
<dbReference type="Pfam" id="PF07494">
    <property type="entry name" value="Reg_prop"/>
    <property type="match status" value="5"/>
</dbReference>
<name>I0K808_9BACT</name>
<dbReference type="HOGENOM" id="CLU_000445_28_1_10"/>
<dbReference type="Pfam" id="PF00072">
    <property type="entry name" value="Response_reg"/>
    <property type="match status" value="1"/>
</dbReference>
<dbReference type="InterPro" id="IPR036097">
    <property type="entry name" value="HisK_dim/P_sf"/>
</dbReference>
<dbReference type="Pfam" id="PF07495">
    <property type="entry name" value="Y_Y_Y"/>
    <property type="match status" value="1"/>
</dbReference>
<feature type="modified residue" description="4-aspartylphosphate" evidence="12">
    <location>
        <position position="1159"/>
    </location>
</feature>
<evidence type="ECO:0000256" key="9">
    <source>
        <dbReference type="ARBA" id="ARBA00023015"/>
    </source>
</evidence>
<dbReference type="EMBL" id="HE796683">
    <property type="protein sequence ID" value="CCH00261.1"/>
    <property type="molecule type" value="Genomic_DNA"/>
</dbReference>
<dbReference type="PATRIC" id="fig|1166018.3.peg.4008"/>
<proteinExistence type="predicted"/>
<dbReference type="PROSITE" id="PS50110">
    <property type="entry name" value="RESPONSE_REGULATORY"/>
    <property type="match status" value="1"/>
</dbReference>
<dbReference type="Gene3D" id="1.10.287.130">
    <property type="match status" value="1"/>
</dbReference>
<keyword evidence="9" id="KW-0805">Transcription regulation</keyword>
<dbReference type="eggNOG" id="COG3292">
    <property type="taxonomic scope" value="Bacteria"/>
</dbReference>
<dbReference type="GO" id="GO:0005524">
    <property type="term" value="F:ATP binding"/>
    <property type="evidence" value="ECO:0007669"/>
    <property type="project" value="UniProtKB-KW"/>
</dbReference>
<dbReference type="SMART" id="SM00342">
    <property type="entry name" value="HTH_ARAC"/>
    <property type="match status" value="1"/>
</dbReference>
<dbReference type="PRINTS" id="PR00344">
    <property type="entry name" value="BCTRLSENSOR"/>
</dbReference>
<dbReference type="SUPFAM" id="SSF47384">
    <property type="entry name" value="Homodimeric domain of signal transducing histidine kinase"/>
    <property type="match status" value="1"/>
</dbReference>
<feature type="domain" description="HTH araC/xylS-type" evidence="13">
    <location>
        <begin position="1258"/>
        <end position="1357"/>
    </location>
</feature>
<keyword evidence="4 16" id="KW-0808">Transferase</keyword>
<keyword evidence="8" id="KW-0902">Two-component regulatory system</keyword>
<dbReference type="InterPro" id="IPR018062">
    <property type="entry name" value="HTH_AraC-typ_CS"/>
</dbReference>
<keyword evidence="17" id="KW-1185">Reference proteome</keyword>
<evidence type="ECO:0000259" key="13">
    <source>
        <dbReference type="PROSITE" id="PS01124"/>
    </source>
</evidence>
<protein>
    <recommendedName>
        <fullName evidence="2">histidine kinase</fullName>
        <ecNumber evidence="2">2.7.13.3</ecNumber>
    </recommendedName>
</protein>
<dbReference type="Gene3D" id="2.60.40.10">
    <property type="entry name" value="Immunoglobulins"/>
    <property type="match status" value="1"/>
</dbReference>
<dbReference type="SMART" id="SM00448">
    <property type="entry name" value="REC"/>
    <property type="match status" value="1"/>
</dbReference>
<dbReference type="PROSITE" id="PS01124">
    <property type="entry name" value="HTH_ARAC_FAMILY_2"/>
    <property type="match status" value="1"/>
</dbReference>
<dbReference type="InterPro" id="IPR018060">
    <property type="entry name" value="HTH_AraC"/>
</dbReference>
<comment type="catalytic activity">
    <reaction evidence="1">
        <text>ATP + protein L-histidine = ADP + protein N-phospho-L-histidine.</text>
        <dbReference type="EC" id="2.7.13.3"/>
    </reaction>
</comment>
<evidence type="ECO:0000256" key="12">
    <source>
        <dbReference type="PROSITE-ProRule" id="PRU00169"/>
    </source>
</evidence>
<evidence type="ECO:0000256" key="3">
    <source>
        <dbReference type="ARBA" id="ARBA00022553"/>
    </source>
</evidence>
<dbReference type="Proteomes" id="UP000011058">
    <property type="component" value="Chromosome"/>
</dbReference>
<dbReference type="SMART" id="SM00387">
    <property type="entry name" value="HATPase_c"/>
    <property type="match status" value="1"/>
</dbReference>
<dbReference type="InterPro" id="IPR004358">
    <property type="entry name" value="Sig_transdc_His_kin-like_C"/>
</dbReference>
<dbReference type="GO" id="GO:0043565">
    <property type="term" value="F:sequence-specific DNA binding"/>
    <property type="evidence" value="ECO:0007669"/>
    <property type="project" value="InterPro"/>
</dbReference>
<feature type="domain" description="Histidine kinase" evidence="14">
    <location>
        <begin position="858"/>
        <end position="1073"/>
    </location>
</feature>
<dbReference type="InterPro" id="IPR003594">
    <property type="entry name" value="HATPase_dom"/>
</dbReference>
<dbReference type="CDD" id="cd00082">
    <property type="entry name" value="HisKA"/>
    <property type="match status" value="1"/>
</dbReference>
<organism evidence="16 17">
    <name type="scientific">Fibrella aestuarina BUZ 2</name>
    <dbReference type="NCBI Taxonomy" id="1166018"/>
    <lineage>
        <taxon>Bacteria</taxon>
        <taxon>Pseudomonadati</taxon>
        <taxon>Bacteroidota</taxon>
        <taxon>Cytophagia</taxon>
        <taxon>Cytophagales</taxon>
        <taxon>Spirosomataceae</taxon>
        <taxon>Fibrella</taxon>
    </lineage>
</organism>
<sequence>MAAFSLTLRQSHRGWRSWFMGLLVGVMGWSRLASAQNHQVRFERLGPLQGLTHSTVHTIYQDRQGFLWIATRDGLNRYDGQSFRTFRHRFGEPNSLRGSDVVALGEDLSSHLWVGTYSRGLQRLNPDGCTFSPIERTTAGLDVSQWSISCLATDRQGRVWAGTLGSGWLVVDTKTNQASQFLLPKSAGAAKVITCAMTDRDGSMWFGTDDGTVARFNAAGTLATIYRLPDAARQYRSSKRITALFRTQSGLLLLASRNHGLYTLNERSGQAAKLFGAVNSERSDNIITAIAEDKNHTVWIGTDDGIRRFLPNQPLQVQVLRADPNDESSLSTHAVQSLLTDRRGNVWVGTWEGGLNVWYADPPRLEVISQRPAGPRRLVTPKVSAVATDTAGNLWIGSVRGLLRLPNNGQPIETVPIPAAFGSRDVYRMFSDRSGHLYVSFWKGGLGLYHAQKGLSRLPLPGLPDGHVAAFANKQEGGVWMIRNDQHLCAYTPQQNRVDTLGHIHRILHTSPFITFTCLWEDRQKRLWFGTYDHGLFVWDRRSGQVRQLTAQTSGLSENHITCLFEDSAGDLWVGTNGAGLNRRRPGIETFTTYTRQTGLAGDMIAAIEEDRHGNLWISTTEGLTRLNRSSGRMSVYGETDGLPTREFVNPGSVRLPNGDLAFASTQGLVLVHPDQFFKPLPPPRAYLADLALFNKPVAVGGADSPLTVELAQTTELTLTPRQTVFTLEFGALCWGRNRHVRYAYKLDEFDPDWRYTDTEKNTTYTNLSPGSYLFRLKAAQTDQPWGPEQHLLITVQPPWFKTRWAICLYIALLIGIVVLIRHIIRVQEKLRADVKIQEMRTQAIRQLDEAKTSFFTNVSHEFKTPLTLILTPLEKLLADELPPADRLQHQFQVMHRNANRLLRLINQLLDLSKLENGALKPQIRRNNLVQHVDAILRSFEEVARAKGISLKSQLDPALRSVWSDLDFVEKMVTNLLSNSVKHTPDGGQIMLTGHVQQDHLFLTVTDTGIGMSLEEQSHIFERFYQVQTGKSSGTGIGLSLTRELVELLGGSIEVASTPGEGSSFTVRIPVRADAFEASWFVDEETNPPSLLIDQVIPDLSSASIPEQAQVLLIAEDDPDLNAFLTDLFKTSFRVLSATNGEQALQLARQHIPDAIITDWIMPELEGPELCRLLKTDEKTSHIPIILLTSKASMASQLAGLDVGADDYVTKPFSAALLRGRLQGLLANRLRLRQAFGQEVWLRPSDVKLSNVDEAFLQRATACIEEHIDDANFDIDQLQELLNMSQMQLYRKLKSLTNMAGRDFIRYIRLQRAAQLLETGQVTVSEAGYRVGFNDRSYFSRAFKKQFGHAPTEHLSAKDQA</sequence>
<dbReference type="CDD" id="cd17574">
    <property type="entry name" value="REC_OmpR"/>
    <property type="match status" value="1"/>
</dbReference>
<dbReference type="PANTHER" id="PTHR43547">
    <property type="entry name" value="TWO-COMPONENT HISTIDINE KINASE"/>
    <property type="match status" value="1"/>
</dbReference>
<dbReference type="PANTHER" id="PTHR43547:SF2">
    <property type="entry name" value="HYBRID SIGNAL TRANSDUCTION HISTIDINE KINASE C"/>
    <property type="match status" value="1"/>
</dbReference>
<dbReference type="GO" id="GO:0000155">
    <property type="term" value="F:phosphorelay sensor kinase activity"/>
    <property type="evidence" value="ECO:0007669"/>
    <property type="project" value="InterPro"/>
</dbReference>
<dbReference type="InterPro" id="IPR001789">
    <property type="entry name" value="Sig_transdc_resp-reg_receiver"/>
</dbReference>
<keyword evidence="3 12" id="KW-0597">Phosphoprotein</keyword>
<dbReference type="Pfam" id="PF02518">
    <property type="entry name" value="HATPase_c"/>
    <property type="match status" value="1"/>
</dbReference>
<dbReference type="SUPFAM" id="SSF55874">
    <property type="entry name" value="ATPase domain of HSP90 chaperone/DNA topoisomerase II/histidine kinase"/>
    <property type="match status" value="1"/>
</dbReference>
<dbReference type="SUPFAM" id="SSF52172">
    <property type="entry name" value="CheY-like"/>
    <property type="match status" value="1"/>
</dbReference>
<keyword evidence="7" id="KW-0067">ATP-binding</keyword>
<evidence type="ECO:0000313" key="16">
    <source>
        <dbReference type="EMBL" id="CCH00261.1"/>
    </source>
</evidence>